<dbReference type="GO" id="GO:0003677">
    <property type="term" value="F:DNA binding"/>
    <property type="evidence" value="ECO:0007669"/>
    <property type="project" value="UniProtKB-KW"/>
</dbReference>
<dbReference type="PANTHER" id="PTHR42756:SF1">
    <property type="entry name" value="TRANSCRIPTIONAL REPRESSOR OF EMRAB OPERON"/>
    <property type="match status" value="1"/>
</dbReference>
<evidence type="ECO:0000256" key="1">
    <source>
        <dbReference type="ARBA" id="ARBA00023015"/>
    </source>
</evidence>
<evidence type="ECO:0000259" key="4">
    <source>
        <dbReference type="PROSITE" id="PS50995"/>
    </source>
</evidence>
<dbReference type="EMBL" id="CP035108">
    <property type="protein sequence ID" value="QAR32498.1"/>
    <property type="molecule type" value="Genomic_DNA"/>
</dbReference>
<dbReference type="GO" id="GO:0003700">
    <property type="term" value="F:DNA-binding transcription factor activity"/>
    <property type="evidence" value="ECO:0007669"/>
    <property type="project" value="InterPro"/>
</dbReference>
<gene>
    <name evidence="5" type="ORF">EP073_03490</name>
</gene>
<dbReference type="InterPro" id="IPR000835">
    <property type="entry name" value="HTH_MarR-typ"/>
</dbReference>
<proteinExistence type="predicted"/>
<dbReference type="InterPro" id="IPR036388">
    <property type="entry name" value="WH-like_DNA-bd_sf"/>
</dbReference>
<accession>A0A410JWS1</accession>
<name>A0A410JWS1_9BACT</name>
<dbReference type="OrthoDB" id="5327581at2"/>
<dbReference type="Proteomes" id="UP000287502">
    <property type="component" value="Chromosome"/>
</dbReference>
<protein>
    <submittedName>
        <fullName evidence="5">MarR family transcriptional regulator</fullName>
    </submittedName>
</protein>
<dbReference type="PANTHER" id="PTHR42756">
    <property type="entry name" value="TRANSCRIPTIONAL REGULATOR, MARR"/>
    <property type="match status" value="1"/>
</dbReference>
<evidence type="ECO:0000313" key="6">
    <source>
        <dbReference type="Proteomes" id="UP000287502"/>
    </source>
</evidence>
<reference evidence="5 6" key="1">
    <citation type="submission" date="2019-01" db="EMBL/GenBank/DDBJ databases">
        <title>Geovibrio thiophilus DSM 11263, complete genome.</title>
        <authorList>
            <person name="Spring S."/>
            <person name="Bunk B."/>
            <person name="Sproer C."/>
        </authorList>
    </citation>
    <scope>NUCLEOTIDE SEQUENCE [LARGE SCALE GENOMIC DNA]</scope>
    <source>
        <strain evidence="5 6">DSM 11263</strain>
    </source>
</reference>
<dbReference type="InterPro" id="IPR036390">
    <property type="entry name" value="WH_DNA-bd_sf"/>
</dbReference>
<evidence type="ECO:0000256" key="2">
    <source>
        <dbReference type="ARBA" id="ARBA00023125"/>
    </source>
</evidence>
<evidence type="ECO:0000313" key="5">
    <source>
        <dbReference type="EMBL" id="QAR32498.1"/>
    </source>
</evidence>
<dbReference type="PRINTS" id="PR00598">
    <property type="entry name" value="HTHMARR"/>
</dbReference>
<dbReference type="PROSITE" id="PS50995">
    <property type="entry name" value="HTH_MARR_2"/>
    <property type="match status" value="1"/>
</dbReference>
<dbReference type="Pfam" id="PF12802">
    <property type="entry name" value="MarR_2"/>
    <property type="match status" value="1"/>
</dbReference>
<dbReference type="RefSeq" id="WP_128465785.1">
    <property type="nucleotide sequence ID" value="NZ_CP035108.1"/>
</dbReference>
<keyword evidence="1" id="KW-0805">Transcription regulation</keyword>
<dbReference type="AlphaFoldDB" id="A0A410JWS1"/>
<dbReference type="SUPFAM" id="SSF46785">
    <property type="entry name" value="Winged helix' DNA-binding domain"/>
    <property type="match status" value="1"/>
</dbReference>
<keyword evidence="3" id="KW-0804">Transcription</keyword>
<dbReference type="Gene3D" id="1.10.10.10">
    <property type="entry name" value="Winged helix-like DNA-binding domain superfamily/Winged helix DNA-binding domain"/>
    <property type="match status" value="1"/>
</dbReference>
<keyword evidence="6" id="KW-1185">Reference proteome</keyword>
<sequence length="135" mass="15586">MEKLSNVIVEFYEKLSSWEHSVVKDTGLTLPQMHTIEVLGGCEPLRMKELAEKMGITTGTLTVNIDKLVRLGYVIRKPNETDRRSYYVTLSEEGEVIYRRHHALHIELTEEILSELTPEEGQILERLLTKAMRAF</sequence>
<dbReference type="SMART" id="SM00347">
    <property type="entry name" value="HTH_MARR"/>
    <property type="match status" value="1"/>
</dbReference>
<dbReference type="KEGG" id="gtl:EP073_03490"/>
<feature type="domain" description="HTH marR-type" evidence="4">
    <location>
        <begin position="1"/>
        <end position="133"/>
    </location>
</feature>
<keyword evidence="2" id="KW-0238">DNA-binding</keyword>
<evidence type="ECO:0000256" key="3">
    <source>
        <dbReference type="ARBA" id="ARBA00023163"/>
    </source>
</evidence>
<organism evidence="5 6">
    <name type="scientific">Geovibrio thiophilus</name>
    <dbReference type="NCBI Taxonomy" id="139438"/>
    <lineage>
        <taxon>Bacteria</taxon>
        <taxon>Pseudomonadati</taxon>
        <taxon>Deferribacterota</taxon>
        <taxon>Deferribacteres</taxon>
        <taxon>Deferribacterales</taxon>
        <taxon>Geovibrionaceae</taxon>
        <taxon>Geovibrio</taxon>
    </lineage>
</organism>